<dbReference type="STRING" id="6832.A0A553N860"/>
<proteinExistence type="inferred from homology"/>
<dbReference type="SUPFAM" id="SSF46911">
    <property type="entry name" value="Ribosomal protein S18"/>
    <property type="match status" value="1"/>
</dbReference>
<evidence type="ECO:0000256" key="7">
    <source>
        <dbReference type="ARBA" id="ARBA00023274"/>
    </source>
</evidence>
<keyword evidence="3" id="KW-0597">Phosphoprotein</keyword>
<keyword evidence="7" id="KW-0687">Ribonucleoprotein</keyword>
<reference evidence="11 12" key="1">
    <citation type="journal article" date="2018" name="Nat. Ecol. Evol.">
        <title>Genomic signatures of mitonuclear coevolution across populations of Tigriopus californicus.</title>
        <authorList>
            <person name="Barreto F.S."/>
            <person name="Watson E.T."/>
            <person name="Lima T.G."/>
            <person name="Willett C.S."/>
            <person name="Edmands S."/>
            <person name="Li W."/>
            <person name="Burton R.S."/>
        </authorList>
    </citation>
    <scope>NUCLEOTIDE SEQUENCE [LARGE SCALE GENOMIC DNA]</scope>
    <source>
        <strain evidence="11 12">San Diego</strain>
    </source>
</reference>
<dbReference type="EMBL" id="VCGU01000459">
    <property type="protein sequence ID" value="TRY61603.1"/>
    <property type="molecule type" value="Genomic_DNA"/>
</dbReference>
<keyword evidence="4" id="KW-0809">Transit peptide</keyword>
<dbReference type="Proteomes" id="UP000318571">
    <property type="component" value="Chromosome 8"/>
</dbReference>
<evidence type="ECO:0000256" key="6">
    <source>
        <dbReference type="ARBA" id="ARBA00023128"/>
    </source>
</evidence>
<evidence type="ECO:0000256" key="3">
    <source>
        <dbReference type="ARBA" id="ARBA00022553"/>
    </source>
</evidence>
<dbReference type="PANTHER" id="PTHR13329:SF2">
    <property type="entry name" value="SMALL RIBOSOMAL SUBUNIT PROTEIN MS40"/>
    <property type="match status" value="1"/>
</dbReference>
<evidence type="ECO:0000256" key="10">
    <source>
        <dbReference type="ARBA" id="ARBA00035515"/>
    </source>
</evidence>
<gene>
    <name evidence="11" type="ORF">TCAL_07454</name>
</gene>
<dbReference type="OrthoDB" id="21463at2759"/>
<comment type="subcellular location">
    <subcellularLocation>
        <location evidence="1">Mitochondrion</location>
    </subcellularLocation>
</comment>
<dbReference type="GO" id="GO:0005840">
    <property type="term" value="C:ribosome"/>
    <property type="evidence" value="ECO:0007669"/>
    <property type="project" value="UniProtKB-KW"/>
</dbReference>
<dbReference type="GO" id="GO:0005739">
    <property type="term" value="C:mitochondrion"/>
    <property type="evidence" value="ECO:0007669"/>
    <property type="project" value="UniProtKB-SubCell"/>
</dbReference>
<evidence type="ECO:0000256" key="8">
    <source>
        <dbReference type="ARBA" id="ARBA00032055"/>
    </source>
</evidence>
<dbReference type="AlphaFoldDB" id="A0A553N860"/>
<evidence type="ECO:0000256" key="4">
    <source>
        <dbReference type="ARBA" id="ARBA00022946"/>
    </source>
</evidence>
<dbReference type="GO" id="GO:0032543">
    <property type="term" value="P:mitochondrial translation"/>
    <property type="evidence" value="ECO:0007669"/>
    <property type="project" value="InterPro"/>
</dbReference>
<evidence type="ECO:0000256" key="1">
    <source>
        <dbReference type="ARBA" id="ARBA00004173"/>
    </source>
</evidence>
<comment type="similarity">
    <text evidence="2">Belongs to the bacterial ribosomal protein bS18 family. Mitochondrion-specific ribosomal protein mS40 subfamily.</text>
</comment>
<keyword evidence="12" id="KW-1185">Reference proteome</keyword>
<sequence length="207" mass="23776">MLRCFRSSISAVRVLQPSSVIHHPGHLQTSSKPSLVTKRYVFTTPKMLIPDTSANSGTQFAEEGDPRLRDIPVEISMKYMESAAYQETYGEAKVWELYRRNYANGRTYQPTRKNCIRGGKIANGNPCPICRDEYLVVDHQNLKLLNQFVSDYSGEILTSKKTGVCQHQWMKIRVELQKAKDKGLLKIDYPFVSYDYDKYRPTKQSIA</sequence>
<keyword evidence="5" id="KW-0689">Ribosomal protein</keyword>
<dbReference type="GO" id="GO:1990904">
    <property type="term" value="C:ribonucleoprotein complex"/>
    <property type="evidence" value="ECO:0007669"/>
    <property type="project" value="UniProtKB-KW"/>
</dbReference>
<evidence type="ECO:0000313" key="11">
    <source>
        <dbReference type="EMBL" id="TRY61603.1"/>
    </source>
</evidence>
<evidence type="ECO:0000313" key="12">
    <source>
        <dbReference type="Proteomes" id="UP000318571"/>
    </source>
</evidence>
<evidence type="ECO:0000256" key="9">
    <source>
        <dbReference type="ARBA" id="ARBA00035130"/>
    </source>
</evidence>
<organism evidence="11 12">
    <name type="scientific">Tigriopus californicus</name>
    <name type="common">Marine copepod</name>
    <dbReference type="NCBI Taxonomy" id="6832"/>
    <lineage>
        <taxon>Eukaryota</taxon>
        <taxon>Metazoa</taxon>
        <taxon>Ecdysozoa</taxon>
        <taxon>Arthropoda</taxon>
        <taxon>Crustacea</taxon>
        <taxon>Multicrustacea</taxon>
        <taxon>Hexanauplia</taxon>
        <taxon>Copepoda</taxon>
        <taxon>Harpacticoida</taxon>
        <taxon>Harpacticidae</taxon>
        <taxon>Tigriopus</taxon>
    </lineage>
</organism>
<dbReference type="Pfam" id="PF01084">
    <property type="entry name" value="Ribosomal_S18"/>
    <property type="match status" value="1"/>
</dbReference>
<evidence type="ECO:0000256" key="5">
    <source>
        <dbReference type="ARBA" id="ARBA00022980"/>
    </source>
</evidence>
<dbReference type="GO" id="GO:0003735">
    <property type="term" value="F:structural constituent of ribosome"/>
    <property type="evidence" value="ECO:0007669"/>
    <property type="project" value="InterPro"/>
</dbReference>
<protein>
    <recommendedName>
        <fullName evidence="9">Small ribosomal subunit protein mS40</fullName>
    </recommendedName>
    <alternativeName>
        <fullName evidence="8">28S ribosomal protein S18-2, mitochondrial</fullName>
    </alternativeName>
    <alternativeName>
        <fullName evidence="10">28S ribosomal protein S18b, mitochondrial</fullName>
    </alternativeName>
</protein>
<dbReference type="InterPro" id="IPR036870">
    <property type="entry name" value="Ribosomal_bS18_sf"/>
</dbReference>
<accession>A0A553N860</accession>
<comment type="caution">
    <text evidence="11">The sequence shown here is derived from an EMBL/GenBank/DDBJ whole genome shotgun (WGS) entry which is preliminary data.</text>
</comment>
<dbReference type="InterPro" id="IPR001648">
    <property type="entry name" value="Ribosomal_bS18"/>
</dbReference>
<dbReference type="PANTHER" id="PTHR13329">
    <property type="entry name" value="MITOCHONDRIAL RIBOSOMAL PROTEIN S18B"/>
    <property type="match status" value="1"/>
</dbReference>
<dbReference type="Gene3D" id="4.10.640.10">
    <property type="entry name" value="Ribosomal protein S18"/>
    <property type="match status" value="1"/>
</dbReference>
<evidence type="ECO:0000256" key="2">
    <source>
        <dbReference type="ARBA" id="ARBA00006136"/>
    </source>
</evidence>
<keyword evidence="6" id="KW-0496">Mitochondrion</keyword>
<dbReference type="InterPro" id="IPR040054">
    <property type="entry name" value="MRPS18B"/>
</dbReference>
<name>A0A553N860_TIGCA</name>
<dbReference type="OMA" id="VEQARDC"/>